<protein>
    <submittedName>
        <fullName evidence="1">Uncharacterized protein</fullName>
    </submittedName>
</protein>
<sequence>MRESKVSKKGTTITVLSRTIKTTIKTNKMPDIGGFIQAMKDMGGKVSTSKDGTIVIDLHQGGKVSKPGGKCPNCGAEGKYHGEHEAAVRNYKLRGQSIADFGWRCWNCGWEWGFEVQEGGDAS</sequence>
<dbReference type="AlphaFoldDB" id="X1RSF5"/>
<comment type="caution">
    <text evidence="1">The sequence shown here is derived from an EMBL/GenBank/DDBJ whole genome shotgun (WGS) entry which is preliminary data.</text>
</comment>
<proteinExistence type="predicted"/>
<organism evidence="1">
    <name type="scientific">marine sediment metagenome</name>
    <dbReference type="NCBI Taxonomy" id="412755"/>
    <lineage>
        <taxon>unclassified sequences</taxon>
        <taxon>metagenomes</taxon>
        <taxon>ecological metagenomes</taxon>
    </lineage>
</organism>
<gene>
    <name evidence="1" type="ORF">S12H4_21485</name>
</gene>
<reference evidence="1" key="1">
    <citation type="journal article" date="2014" name="Front. Microbiol.">
        <title>High frequency of phylogenetically diverse reductive dehalogenase-homologous genes in deep subseafloor sedimentary metagenomes.</title>
        <authorList>
            <person name="Kawai M."/>
            <person name="Futagami T."/>
            <person name="Toyoda A."/>
            <person name="Takaki Y."/>
            <person name="Nishi S."/>
            <person name="Hori S."/>
            <person name="Arai W."/>
            <person name="Tsubouchi T."/>
            <person name="Morono Y."/>
            <person name="Uchiyama I."/>
            <person name="Ito T."/>
            <person name="Fujiyama A."/>
            <person name="Inagaki F."/>
            <person name="Takami H."/>
        </authorList>
    </citation>
    <scope>NUCLEOTIDE SEQUENCE</scope>
    <source>
        <strain evidence="1">Expedition CK06-06</strain>
    </source>
</reference>
<accession>X1RSF5</accession>
<evidence type="ECO:0000313" key="1">
    <source>
        <dbReference type="EMBL" id="GAI83662.1"/>
    </source>
</evidence>
<dbReference type="EMBL" id="BARW01011057">
    <property type="protein sequence ID" value="GAI83662.1"/>
    <property type="molecule type" value="Genomic_DNA"/>
</dbReference>
<name>X1RSF5_9ZZZZ</name>